<organism evidence="1 2">
    <name type="scientific">Araneus ventricosus</name>
    <name type="common">Orbweaver spider</name>
    <name type="synonym">Epeira ventricosa</name>
    <dbReference type="NCBI Taxonomy" id="182803"/>
    <lineage>
        <taxon>Eukaryota</taxon>
        <taxon>Metazoa</taxon>
        <taxon>Ecdysozoa</taxon>
        <taxon>Arthropoda</taxon>
        <taxon>Chelicerata</taxon>
        <taxon>Arachnida</taxon>
        <taxon>Araneae</taxon>
        <taxon>Araneomorphae</taxon>
        <taxon>Entelegynae</taxon>
        <taxon>Araneoidea</taxon>
        <taxon>Araneidae</taxon>
        <taxon>Araneus</taxon>
    </lineage>
</organism>
<name>A0A4Y2MP87_ARAVE</name>
<keyword evidence="2" id="KW-1185">Reference proteome</keyword>
<sequence>MIVVTSDLKVGPKSFYWITLRDATSKSQYNETPPIELQGLRRLSDACTSESPDMLQNEMYNMRCSLEPRCTDAVGKQTECRL</sequence>
<dbReference type="EMBL" id="BGPR01007714">
    <property type="protein sequence ID" value="GBN28955.1"/>
    <property type="molecule type" value="Genomic_DNA"/>
</dbReference>
<gene>
    <name evidence="1" type="ORF">AVEN_110177_1</name>
</gene>
<protein>
    <submittedName>
        <fullName evidence="1">Uncharacterized protein</fullName>
    </submittedName>
</protein>
<dbReference type="AlphaFoldDB" id="A0A4Y2MP87"/>
<proteinExistence type="predicted"/>
<evidence type="ECO:0000313" key="1">
    <source>
        <dbReference type="EMBL" id="GBN28955.1"/>
    </source>
</evidence>
<comment type="caution">
    <text evidence="1">The sequence shown here is derived from an EMBL/GenBank/DDBJ whole genome shotgun (WGS) entry which is preliminary data.</text>
</comment>
<reference evidence="1 2" key="1">
    <citation type="journal article" date="2019" name="Sci. Rep.">
        <title>Orb-weaving spider Araneus ventricosus genome elucidates the spidroin gene catalogue.</title>
        <authorList>
            <person name="Kono N."/>
            <person name="Nakamura H."/>
            <person name="Ohtoshi R."/>
            <person name="Moran D.A.P."/>
            <person name="Shinohara A."/>
            <person name="Yoshida Y."/>
            <person name="Fujiwara M."/>
            <person name="Mori M."/>
            <person name="Tomita M."/>
            <person name="Arakawa K."/>
        </authorList>
    </citation>
    <scope>NUCLEOTIDE SEQUENCE [LARGE SCALE GENOMIC DNA]</scope>
</reference>
<evidence type="ECO:0000313" key="2">
    <source>
        <dbReference type="Proteomes" id="UP000499080"/>
    </source>
</evidence>
<dbReference type="Proteomes" id="UP000499080">
    <property type="component" value="Unassembled WGS sequence"/>
</dbReference>
<accession>A0A4Y2MP87</accession>